<proteinExistence type="inferred from homology"/>
<comment type="caution">
    <text evidence="7">The sequence shown here is derived from an EMBL/GenBank/DDBJ whole genome shotgun (WGS) entry which is preliminary data.</text>
</comment>
<evidence type="ECO:0000256" key="2">
    <source>
        <dbReference type="ARBA" id="ARBA00009604"/>
    </source>
</evidence>
<dbReference type="SMART" id="SM01192">
    <property type="entry name" value="Enolase_C"/>
    <property type="match status" value="1"/>
</dbReference>
<dbReference type="GO" id="GO:0006096">
    <property type="term" value="P:glycolytic process"/>
    <property type="evidence" value="ECO:0007669"/>
    <property type="project" value="UniProtKB-UniPathway"/>
</dbReference>
<evidence type="ECO:0000256" key="1">
    <source>
        <dbReference type="ARBA" id="ARBA00005031"/>
    </source>
</evidence>
<reference evidence="7" key="1">
    <citation type="journal article" date="2014" name="Front. Microbiol.">
        <title>High frequency of phylogenetically diverse reductive dehalogenase-homologous genes in deep subseafloor sedimentary metagenomes.</title>
        <authorList>
            <person name="Kawai M."/>
            <person name="Futagami T."/>
            <person name="Toyoda A."/>
            <person name="Takaki Y."/>
            <person name="Nishi S."/>
            <person name="Hori S."/>
            <person name="Arai W."/>
            <person name="Tsubouchi T."/>
            <person name="Morono Y."/>
            <person name="Uchiyama I."/>
            <person name="Ito T."/>
            <person name="Fujiyama A."/>
            <person name="Inagaki F."/>
            <person name="Takami H."/>
        </authorList>
    </citation>
    <scope>NUCLEOTIDE SEQUENCE</scope>
    <source>
        <strain evidence="7">Expedition CK06-06</strain>
    </source>
</reference>
<keyword evidence="5" id="KW-0456">Lyase</keyword>
<accession>X1RG52</accession>
<feature type="non-terminal residue" evidence="7">
    <location>
        <position position="108"/>
    </location>
</feature>
<dbReference type="GO" id="GO:0000015">
    <property type="term" value="C:phosphopyruvate hydratase complex"/>
    <property type="evidence" value="ECO:0007669"/>
    <property type="project" value="InterPro"/>
</dbReference>
<evidence type="ECO:0000256" key="4">
    <source>
        <dbReference type="ARBA" id="ARBA00023152"/>
    </source>
</evidence>
<keyword evidence="4" id="KW-0324">Glycolysis</keyword>
<name>X1RG52_9ZZZZ</name>
<sequence length="108" mass="11510">MINILNGGAHADNNVDIQEFMIAPAGGVNFSESIRMAAEVFQQLKKILKKKGYSTGVGDEGGFAPNLESNKEALDIILAAIERAGYKAGSDIFLALDAAASEFYQDNV</sequence>
<evidence type="ECO:0000259" key="6">
    <source>
        <dbReference type="SMART" id="SM01192"/>
    </source>
</evidence>
<dbReference type="InterPro" id="IPR036849">
    <property type="entry name" value="Enolase-like_C_sf"/>
</dbReference>
<dbReference type="EMBL" id="BARW01006711">
    <property type="protein sequence ID" value="GAI79707.1"/>
    <property type="molecule type" value="Genomic_DNA"/>
</dbReference>
<dbReference type="GO" id="GO:0000287">
    <property type="term" value="F:magnesium ion binding"/>
    <property type="evidence" value="ECO:0007669"/>
    <property type="project" value="InterPro"/>
</dbReference>
<comment type="pathway">
    <text evidence="1">Carbohydrate degradation; glycolysis; pyruvate from D-glyceraldehyde 3-phosphate: step 4/5.</text>
</comment>
<evidence type="ECO:0000256" key="3">
    <source>
        <dbReference type="ARBA" id="ARBA00012058"/>
    </source>
</evidence>
<evidence type="ECO:0000313" key="7">
    <source>
        <dbReference type="EMBL" id="GAI79707.1"/>
    </source>
</evidence>
<dbReference type="InterPro" id="IPR000941">
    <property type="entry name" value="Enolase"/>
</dbReference>
<feature type="domain" description="Enolase C-terminal TIM barrel" evidence="6">
    <location>
        <begin position="1"/>
        <end position="108"/>
    </location>
</feature>
<dbReference type="SUPFAM" id="SSF51604">
    <property type="entry name" value="Enolase C-terminal domain-like"/>
    <property type="match status" value="1"/>
</dbReference>
<dbReference type="PANTHER" id="PTHR11902:SF1">
    <property type="entry name" value="ENOLASE"/>
    <property type="match status" value="1"/>
</dbReference>
<dbReference type="PANTHER" id="PTHR11902">
    <property type="entry name" value="ENOLASE"/>
    <property type="match status" value="1"/>
</dbReference>
<gene>
    <name evidence="7" type="ORF">S12H4_14090</name>
</gene>
<dbReference type="Pfam" id="PF00113">
    <property type="entry name" value="Enolase_C"/>
    <property type="match status" value="1"/>
</dbReference>
<dbReference type="Gene3D" id="3.20.20.120">
    <property type="entry name" value="Enolase-like C-terminal domain"/>
    <property type="match status" value="1"/>
</dbReference>
<dbReference type="UniPathway" id="UPA00109">
    <property type="reaction ID" value="UER00187"/>
</dbReference>
<dbReference type="EC" id="4.2.1.11" evidence="3"/>
<dbReference type="AlphaFoldDB" id="X1RG52"/>
<dbReference type="GO" id="GO:0004634">
    <property type="term" value="F:phosphopyruvate hydratase activity"/>
    <property type="evidence" value="ECO:0007669"/>
    <property type="project" value="UniProtKB-EC"/>
</dbReference>
<evidence type="ECO:0000256" key="5">
    <source>
        <dbReference type="ARBA" id="ARBA00023239"/>
    </source>
</evidence>
<organism evidence="7">
    <name type="scientific">marine sediment metagenome</name>
    <dbReference type="NCBI Taxonomy" id="412755"/>
    <lineage>
        <taxon>unclassified sequences</taxon>
        <taxon>metagenomes</taxon>
        <taxon>ecological metagenomes</taxon>
    </lineage>
</organism>
<dbReference type="InterPro" id="IPR020810">
    <property type="entry name" value="Enolase_C"/>
</dbReference>
<protein>
    <recommendedName>
        <fullName evidence="3">phosphopyruvate hydratase</fullName>
        <ecNumber evidence="3">4.2.1.11</ecNumber>
    </recommendedName>
</protein>
<comment type="similarity">
    <text evidence="2">Belongs to the enolase family.</text>
</comment>